<dbReference type="AlphaFoldDB" id="A0A8H9IGF1"/>
<feature type="domain" description="HNH endonuclease 5" evidence="1">
    <location>
        <begin position="6"/>
        <end position="58"/>
    </location>
</feature>
<dbReference type="Proteomes" id="UP000622604">
    <property type="component" value="Unassembled WGS sequence"/>
</dbReference>
<reference evidence="2" key="1">
    <citation type="journal article" date="2014" name="Int. J. Syst. Evol. Microbiol.">
        <title>Complete genome sequence of Corynebacterium casei LMG S-19264T (=DSM 44701T), isolated from a smear-ripened cheese.</title>
        <authorList>
            <consortium name="US DOE Joint Genome Institute (JGI-PGF)"/>
            <person name="Walter F."/>
            <person name="Albersmeier A."/>
            <person name="Kalinowski J."/>
            <person name="Ruckert C."/>
        </authorList>
    </citation>
    <scope>NUCLEOTIDE SEQUENCE</scope>
    <source>
        <strain evidence="2">KCTC 32337</strain>
    </source>
</reference>
<sequence>MSLPECVLCDVKISKDNDTREHLIPNAIGGRKKVRGFICNDCNNQSGDDWESELAKQLNPLSLFFGISRERGNVPSQMFQTTGGEQLKLNAEGSMDIPKPEYTETPIESGVQININARSMSEAKQMLKGVQRKYPQANLDDLLSNAQEKSSYCPDMLKFNLSFGGQNPGRSIVKSALALAVEAGINTKSCEHAQDYLRNEESEACFGYYYEHDLLLNRPEGIPLHCISIKAFPDTKQLLGYVEFFGVQRMIICLSSSYEGPEITSTYAINPITGEELNITTDLALSESDIKASYNYEKIPAGSVEAAFSKVIPVGMAASVEKEKNRVLDKAIQHAFANCGAKEGELLLPEHVDKLTGLVMEKLEPFILHQFSSKRRR</sequence>
<protein>
    <recommendedName>
        <fullName evidence="1">HNH endonuclease 5 domain-containing protein</fullName>
    </recommendedName>
</protein>
<dbReference type="InterPro" id="IPR029471">
    <property type="entry name" value="HNH_5"/>
</dbReference>
<organism evidence="2 3">
    <name type="scientific">Paraglaciecola chathamensis</name>
    <dbReference type="NCBI Taxonomy" id="368405"/>
    <lineage>
        <taxon>Bacteria</taxon>
        <taxon>Pseudomonadati</taxon>
        <taxon>Pseudomonadota</taxon>
        <taxon>Gammaproteobacteria</taxon>
        <taxon>Alteromonadales</taxon>
        <taxon>Alteromonadaceae</taxon>
        <taxon>Paraglaciecola</taxon>
    </lineage>
</organism>
<proteinExistence type="predicted"/>
<evidence type="ECO:0000313" key="2">
    <source>
        <dbReference type="EMBL" id="GGZ84068.1"/>
    </source>
</evidence>
<name>A0A8H9IGF1_9ALTE</name>
<evidence type="ECO:0000313" key="3">
    <source>
        <dbReference type="Proteomes" id="UP000622604"/>
    </source>
</evidence>
<accession>A0A8H9IGF1</accession>
<comment type="caution">
    <text evidence="2">The sequence shown here is derived from an EMBL/GenBank/DDBJ whole genome shotgun (WGS) entry which is preliminary data.</text>
</comment>
<reference evidence="2" key="2">
    <citation type="submission" date="2020-09" db="EMBL/GenBank/DDBJ databases">
        <authorList>
            <person name="Sun Q."/>
            <person name="Kim S."/>
        </authorList>
    </citation>
    <scope>NUCLEOTIDE SEQUENCE</scope>
    <source>
        <strain evidence="2">KCTC 32337</strain>
    </source>
</reference>
<dbReference type="Pfam" id="PF14279">
    <property type="entry name" value="HNH_5"/>
    <property type="match status" value="1"/>
</dbReference>
<evidence type="ECO:0000259" key="1">
    <source>
        <dbReference type="Pfam" id="PF14279"/>
    </source>
</evidence>
<dbReference type="RefSeq" id="WP_191867415.1">
    <property type="nucleotide sequence ID" value="NZ_BMZC01000027.1"/>
</dbReference>
<dbReference type="EMBL" id="BMZC01000027">
    <property type="protein sequence ID" value="GGZ84068.1"/>
    <property type="molecule type" value="Genomic_DNA"/>
</dbReference>
<gene>
    <name evidence="2" type="ORF">GCM10011274_46930</name>
</gene>